<organism evidence="8 9">
    <name type="scientific">Pseudobutyrivibrio ruminis</name>
    <dbReference type="NCBI Taxonomy" id="46206"/>
    <lineage>
        <taxon>Bacteria</taxon>
        <taxon>Bacillati</taxon>
        <taxon>Bacillota</taxon>
        <taxon>Clostridia</taxon>
        <taxon>Lachnospirales</taxon>
        <taxon>Lachnospiraceae</taxon>
        <taxon>Pseudobutyrivibrio</taxon>
    </lineage>
</organism>
<dbReference type="InterPro" id="IPR040605">
    <property type="entry name" value="Glyco_hydro2_dom5"/>
</dbReference>
<dbReference type="InterPro" id="IPR036156">
    <property type="entry name" value="Beta-gal/glucu_dom_sf"/>
</dbReference>
<dbReference type="GO" id="GO:0005975">
    <property type="term" value="P:carbohydrate metabolic process"/>
    <property type="evidence" value="ECO:0007669"/>
    <property type="project" value="InterPro"/>
</dbReference>
<evidence type="ECO:0000256" key="3">
    <source>
        <dbReference type="ARBA" id="ARBA00023295"/>
    </source>
</evidence>
<dbReference type="Gene3D" id="2.60.40.10">
    <property type="entry name" value="Immunoglobulins"/>
    <property type="match status" value="3"/>
</dbReference>
<dbReference type="Proteomes" id="UP000182321">
    <property type="component" value="Unassembled WGS sequence"/>
</dbReference>
<dbReference type="GO" id="GO:0004553">
    <property type="term" value="F:hydrolase activity, hydrolyzing O-glycosyl compounds"/>
    <property type="evidence" value="ECO:0007669"/>
    <property type="project" value="InterPro"/>
</dbReference>
<dbReference type="PANTHER" id="PTHR42732:SF1">
    <property type="entry name" value="BETA-MANNOSIDASE"/>
    <property type="match status" value="1"/>
</dbReference>
<dbReference type="PRINTS" id="PR00132">
    <property type="entry name" value="GLHYDRLASE2"/>
</dbReference>
<dbReference type="InterPro" id="IPR032311">
    <property type="entry name" value="DUF4982"/>
</dbReference>
<feature type="domain" description="Glycoside hydrolase family 2 immunoglobulin-like beta-sandwich" evidence="4">
    <location>
        <begin position="164"/>
        <end position="268"/>
    </location>
</feature>
<evidence type="ECO:0000256" key="2">
    <source>
        <dbReference type="ARBA" id="ARBA00022801"/>
    </source>
</evidence>
<dbReference type="SUPFAM" id="SSF51445">
    <property type="entry name" value="(Trans)glycosidases"/>
    <property type="match status" value="1"/>
</dbReference>
<evidence type="ECO:0000256" key="1">
    <source>
        <dbReference type="ARBA" id="ARBA00007401"/>
    </source>
</evidence>
<dbReference type="AlphaFoldDB" id="A0A1H7L2B9"/>
<dbReference type="Pfam" id="PF02836">
    <property type="entry name" value="Glyco_hydro_2_C"/>
    <property type="match status" value="1"/>
</dbReference>
<dbReference type="SUPFAM" id="SSF49303">
    <property type="entry name" value="beta-Galactosidase/glucuronidase domain"/>
    <property type="match status" value="1"/>
</dbReference>
<accession>A0A1H7L2B9</accession>
<evidence type="ECO:0000313" key="8">
    <source>
        <dbReference type="EMBL" id="SEK92836.1"/>
    </source>
</evidence>
<keyword evidence="3" id="KW-0326">Glycosidase</keyword>
<name>A0A1H7L2B9_9FIRM</name>
<sequence length="807" mass="90336">MDKKLWNDNWLFWNSKDAFALVWDIPECAKKIQLPHDAMLENEAHEDSLNGGNTGFYDGGSYTYVKMYESKPGDRQRNIMLRFDGVYMNTFVYVNGQLAANRPYGYSQFYVPISHLLKEEGENEIRVQVRNGAMANSRWYSGSGIYRDVYMLTSGTTYISQEGPKVVTEDCDDKVATIKVETKIVNKDFSGKELSFLVEIYDENDGLVNKETGVVYVRGNEEKTFSSRLCINAPRLWSEDTPALYKVSVSLEENGESVDSDEAVFGIRKLSLDAAHGLRVNGKEVKLRGACIHHDNGLLGSKTYYEAEYRRVKILKDSGFNSIRMSHHPASPALLRACDELGVYVMDETFDMWTRAKSDYDYNLFFTDWWKKDVEAMVAKDFNHPSVILYSIGNEIPEIGTNEGSSLAAEISDLCHELDGTRYTLAAINGVFAAGDAVGKITADVAGEVKDQDDSVNVNDFMTIMDKYMDRIVVHPEITKVLKKACVATDIAGYNYMTARYALDAKEEPNRVMVGSETYPPEIAVNWREVNKYPQVIGDFTWTGWDYLGEAGVGIPAYNWGEGGFGAHFPAKLAYTGDIDITGYRRPLSYYRQIVFGLRKEPYIAVQNPAHYGENLIKTPWVMSDAISSWTFAGYEDKPVIVEVYAAGDEVELFLNDESLGRKSIEEIDNYRALFETKYAKGTLKAIAYKDNQVVGEYVLKTVEAEKLNASFDTNTPIDSELAYVNIAVGESNYTVNSSVECKLTVEIEGDAELLGIGSGNPKAQDSYLGNSTYTWNGRALAIVRKGKEKAVLKISGDNGYGTEITI</sequence>
<evidence type="ECO:0000259" key="5">
    <source>
        <dbReference type="Pfam" id="PF02836"/>
    </source>
</evidence>
<dbReference type="InterPro" id="IPR006101">
    <property type="entry name" value="Glyco_hydro_2"/>
</dbReference>
<protein>
    <submittedName>
        <fullName evidence="8">Glycosyl hydrolases family 2</fullName>
    </submittedName>
</protein>
<feature type="domain" description="Glycoside hydrolase family 2" evidence="7">
    <location>
        <begin position="720"/>
        <end position="795"/>
    </location>
</feature>
<dbReference type="InterPro" id="IPR006103">
    <property type="entry name" value="Glyco_hydro_2_cat"/>
</dbReference>
<dbReference type="SUPFAM" id="SSF49785">
    <property type="entry name" value="Galactose-binding domain-like"/>
    <property type="match status" value="1"/>
</dbReference>
<dbReference type="Pfam" id="PF18565">
    <property type="entry name" value="Glyco_hydro2_C5"/>
    <property type="match status" value="1"/>
</dbReference>
<evidence type="ECO:0000259" key="4">
    <source>
        <dbReference type="Pfam" id="PF00703"/>
    </source>
</evidence>
<dbReference type="Gene3D" id="3.20.20.80">
    <property type="entry name" value="Glycosidases"/>
    <property type="match status" value="1"/>
</dbReference>
<comment type="similarity">
    <text evidence="1">Belongs to the glycosyl hydrolase 2 family.</text>
</comment>
<keyword evidence="9" id="KW-1185">Reference proteome</keyword>
<dbReference type="InterPro" id="IPR008979">
    <property type="entry name" value="Galactose-bd-like_sf"/>
</dbReference>
<gene>
    <name evidence="8" type="ORF">SAMN02910377_02215</name>
</gene>
<dbReference type="InterPro" id="IPR006102">
    <property type="entry name" value="Ig-like_GH2"/>
</dbReference>
<evidence type="ECO:0000259" key="6">
    <source>
        <dbReference type="Pfam" id="PF16355"/>
    </source>
</evidence>
<feature type="domain" description="Glycoside hydrolase family 2 catalytic" evidence="5">
    <location>
        <begin position="278"/>
        <end position="448"/>
    </location>
</feature>
<dbReference type="PANTHER" id="PTHR42732">
    <property type="entry name" value="BETA-GALACTOSIDASE"/>
    <property type="match status" value="1"/>
</dbReference>
<dbReference type="RefSeq" id="WP_074791773.1">
    <property type="nucleotide sequence ID" value="NZ_FNZX01000014.1"/>
</dbReference>
<keyword evidence="2 8" id="KW-0378">Hydrolase</keyword>
<proteinExistence type="inferred from homology"/>
<feature type="domain" description="DUF4982" evidence="6">
    <location>
        <begin position="639"/>
        <end position="695"/>
    </location>
</feature>
<evidence type="ECO:0000259" key="7">
    <source>
        <dbReference type="Pfam" id="PF18565"/>
    </source>
</evidence>
<dbReference type="Pfam" id="PF16355">
    <property type="entry name" value="DUF4982"/>
    <property type="match status" value="1"/>
</dbReference>
<dbReference type="InterPro" id="IPR051913">
    <property type="entry name" value="GH2_Domain-Containing"/>
</dbReference>
<dbReference type="InterPro" id="IPR013783">
    <property type="entry name" value="Ig-like_fold"/>
</dbReference>
<dbReference type="Pfam" id="PF00703">
    <property type="entry name" value="Glyco_hydro_2"/>
    <property type="match status" value="1"/>
</dbReference>
<evidence type="ECO:0000313" key="9">
    <source>
        <dbReference type="Proteomes" id="UP000182321"/>
    </source>
</evidence>
<reference evidence="9" key="1">
    <citation type="submission" date="2016-10" db="EMBL/GenBank/DDBJ databases">
        <authorList>
            <person name="Varghese N."/>
        </authorList>
    </citation>
    <scope>NUCLEOTIDE SEQUENCE [LARGE SCALE GENOMIC DNA]</scope>
    <source>
        <strain evidence="9">ACV-9</strain>
    </source>
</reference>
<dbReference type="EMBL" id="FNZX01000014">
    <property type="protein sequence ID" value="SEK92836.1"/>
    <property type="molecule type" value="Genomic_DNA"/>
</dbReference>
<dbReference type="Gene3D" id="2.60.120.260">
    <property type="entry name" value="Galactose-binding domain-like"/>
    <property type="match status" value="1"/>
</dbReference>
<dbReference type="InterPro" id="IPR017853">
    <property type="entry name" value="GH"/>
</dbReference>